<organism evidence="1 2">
    <name type="scientific">Pueribacillus theae</name>
    <dbReference type="NCBI Taxonomy" id="2171751"/>
    <lineage>
        <taxon>Bacteria</taxon>
        <taxon>Bacillati</taxon>
        <taxon>Bacillota</taxon>
        <taxon>Bacilli</taxon>
        <taxon>Bacillales</taxon>
        <taxon>Bacillaceae</taxon>
        <taxon>Pueribacillus</taxon>
    </lineage>
</organism>
<sequence length="124" mass="14410">MQTYVLYSMEIAVNRKSDNAFFLHHMGRQAKKGTAFTLITSVKELMFAYNMCKNASQQGGIALGFRQGEIIEIIYIDRYGELSQRWIRIISEENERIIAYCYAKRKVRSFLIKNILGMRKVNAS</sequence>
<gene>
    <name evidence="1" type="ORF">DCC39_04355</name>
</gene>
<proteinExistence type="predicted"/>
<evidence type="ECO:0000313" key="1">
    <source>
        <dbReference type="EMBL" id="PWA12675.1"/>
    </source>
</evidence>
<dbReference type="EMBL" id="QCZG01000006">
    <property type="protein sequence ID" value="PWA12675.1"/>
    <property type="molecule type" value="Genomic_DNA"/>
</dbReference>
<dbReference type="AlphaFoldDB" id="A0A2U1K603"/>
<evidence type="ECO:0000313" key="2">
    <source>
        <dbReference type="Proteomes" id="UP000245998"/>
    </source>
</evidence>
<keyword evidence="2" id="KW-1185">Reference proteome</keyword>
<reference evidence="1 2" key="1">
    <citation type="submission" date="2018-04" db="EMBL/GenBank/DDBJ databases">
        <title>Camelliibacillus theae gen. nov., sp. nov., isolated from Pu'er tea.</title>
        <authorList>
            <person name="Niu L."/>
        </authorList>
    </citation>
    <scope>NUCLEOTIDE SEQUENCE [LARGE SCALE GENOMIC DNA]</scope>
    <source>
        <strain evidence="1 2">T8</strain>
    </source>
</reference>
<name>A0A2U1K603_9BACI</name>
<accession>A0A2U1K603</accession>
<comment type="caution">
    <text evidence="1">The sequence shown here is derived from an EMBL/GenBank/DDBJ whole genome shotgun (WGS) entry which is preliminary data.</text>
</comment>
<dbReference type="Proteomes" id="UP000245998">
    <property type="component" value="Unassembled WGS sequence"/>
</dbReference>
<protein>
    <submittedName>
        <fullName evidence="1">Uncharacterized protein</fullName>
    </submittedName>
</protein>